<evidence type="ECO:0000313" key="7">
    <source>
        <dbReference type="Proteomes" id="UP000265724"/>
    </source>
</evidence>
<dbReference type="Proteomes" id="UP000265724">
    <property type="component" value="Unassembled WGS sequence"/>
</dbReference>
<dbReference type="CDD" id="cd06347">
    <property type="entry name" value="PBP1_ABC_LivK_ligand_binding-like"/>
    <property type="match status" value="1"/>
</dbReference>
<sequence>MKKLLTVMIVLAMTLSLVGCGKSSNTSSKTLSIGVFEPASGDNGAGGKQETLGMQYANSVTPTVAINGETYNVVLKIVDNQSATDKAPTAAQQLVSDNVSVVLGSYGSGVSMAAAPIFEQAKIPAIGASCTNPAVTQNRPYYFRVCFIDPFQGSVMASFVKDQFNAKKAYVLNMLGEDYGSGLATYFANAFKKQGGEVKSEAFPEGTSDFSAYIQNAISYGADVIFAPSATTYASLIISQAASAGCKIPITAGDTWESSVILDAQKGTNLKVYVSTFFDENDKSGVAATFVSGFKAWLNADSQHKTDNGGNDIVAAVSALGYDAYMTAIEAIKIANSTTGEDIKNAMPKVSFDGVTGHISFPNGGDAAKSDAFIKQADNGVFKFVKRQSGAS</sequence>
<reference evidence="7 8" key="1">
    <citation type="submission" date="2018-09" db="EMBL/GenBank/DDBJ databases">
        <title>Discovery and Ecogenomic Context for Candidatus Cryosericales, a Global Caldiserica Order Active in Thawing Permafrost.</title>
        <authorList>
            <person name="Martinez M.A."/>
            <person name="Woodcroft B.J."/>
            <person name="Ignacio Espinoza J.C."/>
            <person name="Zayed A."/>
            <person name="Singleton C.M."/>
            <person name="Boyd J."/>
            <person name="Li Y.-F."/>
            <person name="Purvine S."/>
            <person name="Maughan H."/>
            <person name="Hodgkins S.B."/>
            <person name="Anderson D."/>
            <person name="Sederholm M."/>
            <person name="Temperton B."/>
            <person name="Saleska S.R."/>
            <person name="Tyson G.W."/>
            <person name="Rich V.I."/>
        </authorList>
    </citation>
    <scope>NUCLEOTIDE SEQUENCE [LARGE SCALE GENOMIC DNA]</scope>
    <source>
        <strain evidence="6 7">SMC2</strain>
        <strain evidence="5 8">SMC3</strain>
    </source>
</reference>
<keyword evidence="7" id="KW-1185">Reference proteome</keyword>
<proteinExistence type="inferred from homology"/>
<dbReference type="PROSITE" id="PS51257">
    <property type="entry name" value="PROKAR_LIPOPROTEIN"/>
    <property type="match status" value="1"/>
</dbReference>
<dbReference type="PANTHER" id="PTHR47151">
    <property type="entry name" value="LEU/ILE/VAL-BINDING ABC TRANSPORTER SUBUNIT"/>
    <property type="match status" value="1"/>
</dbReference>
<evidence type="ECO:0000313" key="5">
    <source>
        <dbReference type="EMBL" id="RIE12282.1"/>
    </source>
</evidence>
<dbReference type="RefSeq" id="WP_119087984.1">
    <property type="nucleotide sequence ID" value="NZ_QXIV01000047.1"/>
</dbReference>
<evidence type="ECO:0000259" key="4">
    <source>
        <dbReference type="Pfam" id="PF13458"/>
    </source>
</evidence>
<comment type="similarity">
    <text evidence="1">Belongs to the leucine-binding protein family.</text>
</comment>
<feature type="domain" description="Leucine-binding protein" evidence="4">
    <location>
        <begin position="31"/>
        <end position="378"/>
    </location>
</feature>
<evidence type="ECO:0000256" key="1">
    <source>
        <dbReference type="ARBA" id="ARBA00010062"/>
    </source>
</evidence>
<dbReference type="Proteomes" id="UP000266042">
    <property type="component" value="Unassembled WGS sequence"/>
</dbReference>
<dbReference type="InterPro" id="IPR028082">
    <property type="entry name" value="Peripla_BP_I"/>
</dbReference>
<organism evidence="5 8">
    <name type="scientific">Candidatus Cryosericum hinesii</name>
    <dbReference type="NCBI Taxonomy" id="2290915"/>
    <lineage>
        <taxon>Bacteria</taxon>
        <taxon>Pseudomonadati</taxon>
        <taxon>Caldisericota/Cryosericota group</taxon>
        <taxon>Candidatus Cryosericota</taxon>
        <taxon>Candidatus Cryosericia</taxon>
        <taxon>Candidatus Cryosericales</taxon>
        <taxon>Candidatus Cryosericaceae</taxon>
        <taxon>Candidatus Cryosericum</taxon>
    </lineage>
</organism>
<dbReference type="InterPro" id="IPR028081">
    <property type="entry name" value="Leu-bd"/>
</dbReference>
<dbReference type="SUPFAM" id="SSF53822">
    <property type="entry name" value="Periplasmic binding protein-like I"/>
    <property type="match status" value="1"/>
</dbReference>
<feature type="signal peptide" evidence="3">
    <location>
        <begin position="1"/>
        <end position="19"/>
    </location>
</feature>
<dbReference type="EMBL" id="QXIX01000055">
    <property type="protein sequence ID" value="RIE12416.1"/>
    <property type="molecule type" value="Genomic_DNA"/>
</dbReference>
<gene>
    <name evidence="6" type="ORF">SMC2_07385</name>
    <name evidence="5" type="ORF">SMC3_07775</name>
</gene>
<dbReference type="PANTHER" id="PTHR47151:SF2">
    <property type="entry name" value="AMINO ACID BINDING PROTEIN"/>
    <property type="match status" value="1"/>
</dbReference>
<keyword evidence="2 3" id="KW-0732">Signal</keyword>
<evidence type="ECO:0000313" key="6">
    <source>
        <dbReference type="EMBL" id="RIE12416.1"/>
    </source>
</evidence>
<dbReference type="AlphaFoldDB" id="A0A398DA52"/>
<evidence type="ECO:0000313" key="8">
    <source>
        <dbReference type="Proteomes" id="UP000266042"/>
    </source>
</evidence>
<feature type="chain" id="PRO_5017292164" evidence="3">
    <location>
        <begin position="20"/>
        <end position="392"/>
    </location>
</feature>
<dbReference type="Pfam" id="PF13458">
    <property type="entry name" value="Peripla_BP_6"/>
    <property type="match status" value="1"/>
</dbReference>
<comment type="caution">
    <text evidence="5">The sequence shown here is derived from an EMBL/GenBank/DDBJ whole genome shotgun (WGS) entry which is preliminary data.</text>
</comment>
<dbReference type="EMBL" id="QXIW01000031">
    <property type="protein sequence ID" value="RIE12282.1"/>
    <property type="molecule type" value="Genomic_DNA"/>
</dbReference>
<protein>
    <submittedName>
        <fullName evidence="5">Amino acid ABC transporter substrate-binding protein</fullName>
    </submittedName>
</protein>
<dbReference type="Gene3D" id="3.40.50.2300">
    <property type="match status" value="2"/>
</dbReference>
<name>A0A398DA52_9BACT</name>
<evidence type="ECO:0000256" key="2">
    <source>
        <dbReference type="ARBA" id="ARBA00022729"/>
    </source>
</evidence>
<evidence type="ECO:0000256" key="3">
    <source>
        <dbReference type="SAM" id="SignalP"/>
    </source>
</evidence>
<accession>A0A398DA52</accession>